<protein>
    <submittedName>
        <fullName evidence="2">Uncharacterized protein</fullName>
    </submittedName>
</protein>
<accession>A0A517U4D5</accession>
<dbReference type="Proteomes" id="UP000317909">
    <property type="component" value="Chromosome"/>
</dbReference>
<dbReference type="KEGG" id="llh:I41_47050"/>
<evidence type="ECO:0000313" key="3">
    <source>
        <dbReference type="Proteomes" id="UP000317909"/>
    </source>
</evidence>
<dbReference type="EMBL" id="CP036339">
    <property type="protein sequence ID" value="QDT75494.1"/>
    <property type="molecule type" value="Genomic_DNA"/>
</dbReference>
<name>A0A517U4D5_9BACT</name>
<keyword evidence="3" id="KW-1185">Reference proteome</keyword>
<dbReference type="RefSeq" id="WP_168207092.1">
    <property type="nucleotide sequence ID" value="NZ_CP036339.1"/>
</dbReference>
<feature type="transmembrane region" description="Helical" evidence="1">
    <location>
        <begin position="20"/>
        <end position="42"/>
    </location>
</feature>
<keyword evidence="1" id="KW-0472">Membrane</keyword>
<organism evidence="2 3">
    <name type="scientific">Lacipirellula limnantheis</name>
    <dbReference type="NCBI Taxonomy" id="2528024"/>
    <lineage>
        <taxon>Bacteria</taxon>
        <taxon>Pseudomonadati</taxon>
        <taxon>Planctomycetota</taxon>
        <taxon>Planctomycetia</taxon>
        <taxon>Pirellulales</taxon>
        <taxon>Lacipirellulaceae</taxon>
        <taxon>Lacipirellula</taxon>
    </lineage>
</organism>
<gene>
    <name evidence="2" type="ORF">I41_47050</name>
</gene>
<evidence type="ECO:0000313" key="2">
    <source>
        <dbReference type="EMBL" id="QDT75494.1"/>
    </source>
</evidence>
<sequence length="47" mass="5221">MSRLHSRGQGSSPLSRSGKIKYGIFAWLLGLPLPIIILALFFRGCDF</sequence>
<keyword evidence="1" id="KW-1133">Transmembrane helix</keyword>
<proteinExistence type="predicted"/>
<keyword evidence="1" id="KW-0812">Transmembrane</keyword>
<evidence type="ECO:0000256" key="1">
    <source>
        <dbReference type="SAM" id="Phobius"/>
    </source>
</evidence>
<dbReference type="AlphaFoldDB" id="A0A517U4D5"/>
<reference evidence="2 3" key="1">
    <citation type="submission" date="2019-02" db="EMBL/GenBank/DDBJ databases">
        <title>Deep-cultivation of Planctomycetes and their phenomic and genomic characterization uncovers novel biology.</title>
        <authorList>
            <person name="Wiegand S."/>
            <person name="Jogler M."/>
            <person name="Boedeker C."/>
            <person name="Pinto D."/>
            <person name="Vollmers J."/>
            <person name="Rivas-Marin E."/>
            <person name="Kohn T."/>
            <person name="Peeters S.H."/>
            <person name="Heuer A."/>
            <person name="Rast P."/>
            <person name="Oberbeckmann S."/>
            <person name="Bunk B."/>
            <person name="Jeske O."/>
            <person name="Meyerdierks A."/>
            <person name="Storesund J.E."/>
            <person name="Kallscheuer N."/>
            <person name="Luecker S."/>
            <person name="Lage O.M."/>
            <person name="Pohl T."/>
            <person name="Merkel B.J."/>
            <person name="Hornburger P."/>
            <person name="Mueller R.-W."/>
            <person name="Bruemmer F."/>
            <person name="Labrenz M."/>
            <person name="Spormann A.M."/>
            <person name="Op den Camp H."/>
            <person name="Overmann J."/>
            <person name="Amann R."/>
            <person name="Jetten M.S.M."/>
            <person name="Mascher T."/>
            <person name="Medema M.H."/>
            <person name="Devos D.P."/>
            <person name="Kaster A.-K."/>
            <person name="Ovreas L."/>
            <person name="Rohde M."/>
            <person name="Galperin M.Y."/>
            <person name="Jogler C."/>
        </authorList>
    </citation>
    <scope>NUCLEOTIDE SEQUENCE [LARGE SCALE GENOMIC DNA]</scope>
    <source>
        <strain evidence="2 3">I41</strain>
    </source>
</reference>